<dbReference type="SUPFAM" id="SSF54695">
    <property type="entry name" value="POZ domain"/>
    <property type="match status" value="1"/>
</dbReference>
<dbReference type="GO" id="GO:0008299">
    <property type="term" value="P:isoprenoid biosynthetic process"/>
    <property type="evidence" value="ECO:0007669"/>
    <property type="project" value="UniProtKB-KW"/>
</dbReference>
<evidence type="ECO:0000313" key="8">
    <source>
        <dbReference type="EMBL" id="KAK1396316.1"/>
    </source>
</evidence>
<keyword evidence="9" id="KW-1185">Reference proteome</keyword>
<dbReference type="InterPro" id="IPR016073">
    <property type="entry name" value="Skp1_comp_POZ"/>
</dbReference>
<comment type="pathway">
    <text evidence="2">Protein modification; protein ubiquitination.</text>
</comment>
<evidence type="ECO:0000313" key="9">
    <source>
        <dbReference type="Proteomes" id="UP001237642"/>
    </source>
</evidence>
<dbReference type="AlphaFoldDB" id="A0AAD8N568"/>
<comment type="similarity">
    <text evidence="3">Belongs to the SKP1 family.</text>
</comment>
<evidence type="ECO:0000256" key="5">
    <source>
        <dbReference type="ARBA" id="ARBA00022679"/>
    </source>
</evidence>
<dbReference type="Pfam" id="PF03931">
    <property type="entry name" value="Skp1_POZ"/>
    <property type="match status" value="1"/>
</dbReference>
<dbReference type="SUPFAM" id="SSF53756">
    <property type="entry name" value="UDP-Glycosyltransferase/glycogen phosphorylase"/>
    <property type="match status" value="1"/>
</dbReference>
<dbReference type="SMART" id="SM00512">
    <property type="entry name" value="Skp1"/>
    <property type="match status" value="1"/>
</dbReference>
<protein>
    <submittedName>
        <fullName evidence="8">UDP-glycosyltransferase 74E2</fullName>
    </submittedName>
</protein>
<dbReference type="CDD" id="cd03784">
    <property type="entry name" value="GT1_Gtf-like"/>
    <property type="match status" value="1"/>
</dbReference>
<name>A0AAD8N568_9APIA</name>
<keyword evidence="6" id="KW-0414">Isoprene biosynthesis</keyword>
<dbReference type="InterPro" id="IPR011333">
    <property type="entry name" value="SKP1/BTB/POZ_sf"/>
</dbReference>
<gene>
    <name evidence="8" type="ORF">POM88_006179</name>
</gene>
<dbReference type="EMBL" id="JAUIZM010000002">
    <property type="protein sequence ID" value="KAK1396316.1"/>
    <property type="molecule type" value="Genomic_DNA"/>
</dbReference>
<dbReference type="PANTHER" id="PTHR11926:SF1540">
    <property type="entry name" value="GLYCOSYLTRANSFERASE"/>
    <property type="match status" value="1"/>
</dbReference>
<dbReference type="Gene3D" id="3.40.50.2000">
    <property type="entry name" value="Glycogen Phosphorylase B"/>
    <property type="match status" value="4"/>
</dbReference>
<dbReference type="GO" id="GO:0009867">
    <property type="term" value="P:jasmonic acid mediated signaling pathway"/>
    <property type="evidence" value="ECO:0007669"/>
    <property type="project" value="UniProtKB-ARBA"/>
</dbReference>
<comment type="pathway">
    <text evidence="1">Secondary metabolite biosynthesis; terpenoid biosynthesis.</text>
</comment>
<sequence length="338" mass="38625">MSWEKMIMLKSSDGLILKVEEAVVLECGALVEFIEKSDESDINAIQIHGVNFSTLGKVMEYCKQQARKEDTESLGAKLVNADPITVFHLVHGYAAVLDVMVNQFLDFDKVDWVLCNTFYKLEEEVIDWMSKQLRLRPNGPTIPRKYLNNEKTGEDDTNNGLQMFKPNIDAWMNWLNEQQEHSVIYALFRSLAELDAVQMQELAYGIKQSRKHFLWIVRASEEGMKVLAHKAIGCFVTHCGWNSTLVALCLGIPIVAILIWTDQRTNTKFDADVWKMGVKVNIDENRVFKETVKHCIREVMDGEKGKEIKRNARRWMEMARGAVKEGGSSDTRMSSLLA</sequence>
<feature type="domain" description="SKP1 component POZ" evidence="7">
    <location>
        <begin position="5"/>
        <end position="64"/>
    </location>
</feature>
<evidence type="ECO:0000259" key="7">
    <source>
        <dbReference type="Pfam" id="PF03931"/>
    </source>
</evidence>
<dbReference type="Pfam" id="PF00201">
    <property type="entry name" value="UDPGT"/>
    <property type="match status" value="1"/>
</dbReference>
<evidence type="ECO:0000256" key="2">
    <source>
        <dbReference type="ARBA" id="ARBA00004906"/>
    </source>
</evidence>
<comment type="caution">
    <text evidence="8">The sequence shown here is derived from an EMBL/GenBank/DDBJ whole genome shotgun (WGS) entry which is preliminary data.</text>
</comment>
<dbReference type="GO" id="GO:0080043">
    <property type="term" value="F:quercetin 3-O-glucosyltransferase activity"/>
    <property type="evidence" value="ECO:0007669"/>
    <property type="project" value="TreeGrafter"/>
</dbReference>
<accession>A0AAD8N568</accession>
<dbReference type="Proteomes" id="UP001237642">
    <property type="component" value="Unassembled WGS sequence"/>
</dbReference>
<reference evidence="8" key="1">
    <citation type="submission" date="2023-02" db="EMBL/GenBank/DDBJ databases">
        <title>Genome of toxic invasive species Heracleum sosnowskyi carries increased number of genes despite the absence of recent whole-genome duplications.</title>
        <authorList>
            <person name="Schelkunov M."/>
            <person name="Shtratnikova V."/>
            <person name="Makarenko M."/>
            <person name="Klepikova A."/>
            <person name="Omelchenko D."/>
            <person name="Novikova G."/>
            <person name="Obukhova E."/>
            <person name="Bogdanov V."/>
            <person name="Penin A."/>
            <person name="Logacheva M."/>
        </authorList>
    </citation>
    <scope>NUCLEOTIDE SEQUENCE</scope>
    <source>
        <strain evidence="8">Hsosn_3</strain>
        <tissue evidence="8">Leaf</tissue>
    </source>
</reference>
<dbReference type="PANTHER" id="PTHR11926">
    <property type="entry name" value="GLUCOSYL/GLUCURONOSYL TRANSFERASES"/>
    <property type="match status" value="1"/>
</dbReference>
<evidence type="ECO:0000256" key="3">
    <source>
        <dbReference type="ARBA" id="ARBA00009993"/>
    </source>
</evidence>
<reference evidence="8" key="2">
    <citation type="submission" date="2023-05" db="EMBL/GenBank/DDBJ databases">
        <authorList>
            <person name="Schelkunov M.I."/>
        </authorList>
    </citation>
    <scope>NUCLEOTIDE SEQUENCE</scope>
    <source>
        <strain evidence="8">Hsosn_3</strain>
        <tissue evidence="8">Leaf</tissue>
    </source>
</reference>
<dbReference type="InterPro" id="IPR002213">
    <property type="entry name" value="UDP_glucos_trans"/>
</dbReference>
<evidence type="ECO:0000256" key="1">
    <source>
        <dbReference type="ARBA" id="ARBA00004721"/>
    </source>
</evidence>
<comment type="similarity">
    <text evidence="4">Belongs to the UDP-glycosyltransferase family.</text>
</comment>
<dbReference type="InterPro" id="IPR001232">
    <property type="entry name" value="SKP1-like"/>
</dbReference>
<organism evidence="8 9">
    <name type="scientific">Heracleum sosnowskyi</name>
    <dbReference type="NCBI Taxonomy" id="360622"/>
    <lineage>
        <taxon>Eukaryota</taxon>
        <taxon>Viridiplantae</taxon>
        <taxon>Streptophyta</taxon>
        <taxon>Embryophyta</taxon>
        <taxon>Tracheophyta</taxon>
        <taxon>Spermatophyta</taxon>
        <taxon>Magnoliopsida</taxon>
        <taxon>eudicotyledons</taxon>
        <taxon>Gunneridae</taxon>
        <taxon>Pentapetalae</taxon>
        <taxon>asterids</taxon>
        <taxon>campanulids</taxon>
        <taxon>Apiales</taxon>
        <taxon>Apiaceae</taxon>
        <taxon>Apioideae</taxon>
        <taxon>apioid superclade</taxon>
        <taxon>Tordylieae</taxon>
        <taxon>Tordyliinae</taxon>
        <taxon>Heracleum</taxon>
    </lineage>
</organism>
<evidence type="ECO:0000256" key="6">
    <source>
        <dbReference type="ARBA" id="ARBA00023229"/>
    </source>
</evidence>
<proteinExistence type="inferred from homology"/>
<evidence type="ECO:0000256" key="4">
    <source>
        <dbReference type="ARBA" id="ARBA00009995"/>
    </source>
</evidence>
<keyword evidence="5" id="KW-0808">Transferase</keyword>
<dbReference type="GO" id="GO:0006511">
    <property type="term" value="P:ubiquitin-dependent protein catabolic process"/>
    <property type="evidence" value="ECO:0007669"/>
    <property type="project" value="InterPro"/>
</dbReference>
<dbReference type="GO" id="GO:0080044">
    <property type="term" value="F:quercetin 7-O-glucosyltransferase activity"/>
    <property type="evidence" value="ECO:0007669"/>
    <property type="project" value="TreeGrafter"/>
</dbReference>